<feature type="repeat" description="TPR" evidence="7">
    <location>
        <begin position="228"/>
        <end position="261"/>
    </location>
</feature>
<keyword evidence="2" id="KW-0677">Repeat</keyword>
<dbReference type="SUPFAM" id="SSF48452">
    <property type="entry name" value="TPR-like"/>
    <property type="match status" value="1"/>
</dbReference>
<gene>
    <name evidence="8" type="primary">CDC16</name>
    <name evidence="8" type="ORF">TCON_2434</name>
</gene>
<sequence length="461" mass="54697">MYISILDTLQRNEMHWSVLVISEFLYMQDENIIYLNFILNSLFHLCMHERCIQIIQNKRELLDYKEIRMIYLKSIIKTKEEDKIYLYHQANQLKKIRHKVEYCYLLDEEAIEMFYEAQTKKGKERKDMLVNAFKKDEQNLEPLLYLSIEESIDTDELLNIIMNMSNKPLSELYHKILFPSFEGFNFYNPQIFSPFRGEKISRFLFQANRKEELFGLGVFLIKQYPNVPEGYLVLGINYLLVENYKEAKRCFYESVKIDPERGRAWLYLGISYSGLKECENAVSCFNSALKLMIGSFLPAYYLGYEYHKMNNQIHAESFYKLALEMKSDSELIKKYCTLLIFHENYEEALELLENTNFDLLKCYCNLFLGKIKAGEMLLKRCNHDWKYYATLGFIRHAKNNLNEAMSCYSQALILCNKNTVLEELMALVIENTSNEEDNIVYDYSSDLFDALDFKKSDILLI</sequence>
<evidence type="ECO:0000256" key="6">
    <source>
        <dbReference type="ARBA" id="ARBA00023306"/>
    </source>
</evidence>
<evidence type="ECO:0000256" key="7">
    <source>
        <dbReference type="PROSITE-ProRule" id="PRU00339"/>
    </source>
</evidence>
<evidence type="ECO:0000313" key="8">
    <source>
        <dbReference type="EMBL" id="KAF7680948.1"/>
    </source>
</evidence>
<dbReference type="InterPro" id="IPR019734">
    <property type="entry name" value="TPR_rpt"/>
</dbReference>
<reference evidence="8 9" key="1">
    <citation type="submission" date="2019-01" db="EMBL/GenBank/DDBJ databases">
        <title>Genomes sequencing and comparative genomics of infectious freshwater microsporidia, Cucumispora dikerogammari and Thelohania contejeani.</title>
        <authorList>
            <person name="Cormier A."/>
            <person name="Giraud I."/>
            <person name="Wattier R."/>
            <person name="Teixeira M."/>
            <person name="Grandjean F."/>
            <person name="Rigaud T."/>
            <person name="Cordaux R."/>
        </authorList>
    </citation>
    <scope>NUCLEOTIDE SEQUENCE [LARGE SCALE GENOMIC DNA]</scope>
    <source>
        <strain evidence="8">T1</strain>
        <tissue evidence="8">Spores</tissue>
    </source>
</reference>
<comment type="caution">
    <text evidence="8">The sequence shown here is derived from an EMBL/GenBank/DDBJ whole genome shotgun (WGS) entry which is preliminary data.</text>
</comment>
<proteinExistence type="predicted"/>
<evidence type="ECO:0000256" key="1">
    <source>
        <dbReference type="ARBA" id="ARBA00022618"/>
    </source>
</evidence>
<dbReference type="Pfam" id="PF13181">
    <property type="entry name" value="TPR_8"/>
    <property type="match status" value="1"/>
</dbReference>
<dbReference type="SMART" id="SM00028">
    <property type="entry name" value="TPR"/>
    <property type="match status" value="4"/>
</dbReference>
<evidence type="ECO:0000313" key="9">
    <source>
        <dbReference type="Proteomes" id="UP001516464"/>
    </source>
</evidence>
<keyword evidence="6" id="KW-0131">Cell cycle</keyword>
<dbReference type="EMBL" id="SBIQ01000307">
    <property type="protein sequence ID" value="KAF7680948.1"/>
    <property type="molecule type" value="Genomic_DNA"/>
</dbReference>
<dbReference type="Proteomes" id="UP001516464">
    <property type="component" value="Unassembled WGS sequence"/>
</dbReference>
<name>A0ABQ7HW12_9MICR</name>
<keyword evidence="1 8" id="KW-0132">Cell division</keyword>
<dbReference type="InterPro" id="IPR011990">
    <property type="entry name" value="TPR-like_helical_dom_sf"/>
</dbReference>
<accession>A0ABQ7HW12</accession>
<keyword evidence="4" id="KW-0833">Ubl conjugation pathway</keyword>
<dbReference type="PANTHER" id="PTHR12558">
    <property type="entry name" value="CELL DIVISION CYCLE 16,23,27"/>
    <property type="match status" value="1"/>
</dbReference>
<dbReference type="GO" id="GO:0051301">
    <property type="term" value="P:cell division"/>
    <property type="evidence" value="ECO:0007669"/>
    <property type="project" value="UniProtKB-KW"/>
</dbReference>
<dbReference type="PROSITE" id="PS50005">
    <property type="entry name" value="TPR"/>
    <property type="match status" value="1"/>
</dbReference>
<dbReference type="Gene3D" id="1.25.40.10">
    <property type="entry name" value="Tetratricopeptide repeat domain"/>
    <property type="match status" value="1"/>
</dbReference>
<evidence type="ECO:0000256" key="3">
    <source>
        <dbReference type="ARBA" id="ARBA00022776"/>
    </source>
</evidence>
<organism evidence="8 9">
    <name type="scientific">Astathelohania contejeani</name>
    <dbReference type="NCBI Taxonomy" id="164912"/>
    <lineage>
        <taxon>Eukaryota</taxon>
        <taxon>Fungi</taxon>
        <taxon>Fungi incertae sedis</taxon>
        <taxon>Microsporidia</taxon>
        <taxon>Astathelohaniidae</taxon>
        <taxon>Astathelohania</taxon>
    </lineage>
</organism>
<evidence type="ECO:0000256" key="2">
    <source>
        <dbReference type="ARBA" id="ARBA00022737"/>
    </source>
</evidence>
<keyword evidence="3" id="KW-0498">Mitosis</keyword>
<protein>
    <submittedName>
        <fullName evidence="8">Cell division cycle protein 16 like protein</fullName>
    </submittedName>
</protein>
<dbReference type="PANTHER" id="PTHR12558:SF9">
    <property type="entry name" value="CELL DIVISION CYCLE PROTEIN 16 HOMOLOG"/>
    <property type="match status" value="1"/>
</dbReference>
<evidence type="ECO:0000256" key="4">
    <source>
        <dbReference type="ARBA" id="ARBA00022786"/>
    </source>
</evidence>
<keyword evidence="5 7" id="KW-0802">TPR repeat</keyword>
<keyword evidence="9" id="KW-1185">Reference proteome</keyword>
<evidence type="ECO:0000256" key="5">
    <source>
        <dbReference type="ARBA" id="ARBA00022803"/>
    </source>
</evidence>